<accession>A0ABS9HRP8</accession>
<comment type="caution">
    <text evidence="1">The sequence shown here is derived from an EMBL/GenBank/DDBJ whole genome shotgun (WGS) entry which is preliminary data.</text>
</comment>
<reference evidence="2" key="2">
    <citation type="submission" date="2022-01" db="EMBL/GenBank/DDBJ databases">
        <title>Lysobacter chinensis sp. nov., a bacterium isolated from cow dung compost.</title>
        <authorList>
            <person name="Zhou L.Y."/>
        </authorList>
    </citation>
    <scope>NUCLEOTIDE SEQUENCE [LARGE SCALE GENOMIC DNA]</scope>
    <source>
        <strain evidence="2">TLK-CK17</strain>
    </source>
</reference>
<gene>
    <name evidence="1" type="ORF">L3V18_07415</name>
</gene>
<name>A0ABS9HRP8_9GAMM</name>
<reference evidence="1 2" key="3">
    <citation type="submission" date="2022-01" db="EMBL/GenBank/DDBJ databases">
        <authorList>
            <person name="Zhou L.Y."/>
        </authorList>
    </citation>
    <scope>NUCLEOTIDE SEQUENCE [LARGE SCALE GENOMIC DNA]</scope>
    <source>
        <strain evidence="1 2">TLK-CK17</strain>
    </source>
</reference>
<organism evidence="1 2">
    <name type="scientific">Marilutibacter chinensis</name>
    <dbReference type="NCBI Taxonomy" id="2912247"/>
    <lineage>
        <taxon>Bacteria</taxon>
        <taxon>Pseudomonadati</taxon>
        <taxon>Pseudomonadota</taxon>
        <taxon>Gammaproteobacteria</taxon>
        <taxon>Lysobacterales</taxon>
        <taxon>Lysobacteraceae</taxon>
        <taxon>Marilutibacter</taxon>
    </lineage>
</organism>
<proteinExistence type="predicted"/>
<evidence type="ECO:0000313" key="1">
    <source>
        <dbReference type="EMBL" id="MCF7221616.1"/>
    </source>
</evidence>
<dbReference type="RefSeq" id="WP_237054035.1">
    <property type="nucleotide sequence ID" value="NZ_JAKJPO010000003.1"/>
</dbReference>
<dbReference type="EMBL" id="JAKJPO010000003">
    <property type="protein sequence ID" value="MCF7221616.1"/>
    <property type="molecule type" value="Genomic_DNA"/>
</dbReference>
<keyword evidence="2" id="KW-1185">Reference proteome</keyword>
<protein>
    <submittedName>
        <fullName evidence="1">Uncharacterized protein</fullName>
    </submittedName>
</protein>
<sequence>MVGSIVITPRLIHEYSEYGEGNFNAVREIASLGDGSWRVEVQVGIDSIPADDTGIEVEAYLLELQQERLSWEPYKAAEERTSSYFRCGDVRTDLYKVE</sequence>
<evidence type="ECO:0000313" key="2">
    <source>
        <dbReference type="Proteomes" id="UP001430796"/>
    </source>
</evidence>
<dbReference type="Proteomes" id="UP001430796">
    <property type="component" value="Unassembled WGS sequence"/>
</dbReference>
<reference evidence="1 2" key="1">
    <citation type="submission" date="2022-01" db="EMBL/GenBank/DDBJ databases">
        <title>Lysobacter chinensis sp. nov., a bacterium isolated from cow dung compost.</title>
        <authorList>
            <person name="Liu Y."/>
        </authorList>
    </citation>
    <scope>NUCLEOTIDE SEQUENCE [LARGE SCALE GENOMIC DNA]</scope>
    <source>
        <strain evidence="1 2">TLK-CK17</strain>
    </source>
</reference>